<proteinExistence type="inferred from homology"/>
<name>A0ABN3BLZ6_9MICC</name>
<dbReference type="PANTHER" id="PTHR30502:SF0">
    <property type="entry name" value="PHOSPHOENOLPYRUVATE CARBOXYLASE FAMILY PROTEIN"/>
    <property type="match status" value="1"/>
</dbReference>
<comment type="caution">
    <text evidence="5">The sequence shown here is derived from an EMBL/GenBank/DDBJ whole genome shotgun (WGS) entry which is preliminary data.</text>
</comment>
<evidence type="ECO:0000313" key="6">
    <source>
        <dbReference type="Proteomes" id="UP001500432"/>
    </source>
</evidence>
<feature type="domain" description="HpcH/HpaI aldolase/citrate lyase" evidence="4">
    <location>
        <begin position="30"/>
        <end position="254"/>
    </location>
</feature>
<dbReference type="EMBL" id="BAAAQW010000003">
    <property type="protein sequence ID" value="GAA2197844.1"/>
    <property type="molecule type" value="Genomic_DNA"/>
</dbReference>
<evidence type="ECO:0000256" key="3">
    <source>
        <dbReference type="ARBA" id="ARBA00023239"/>
    </source>
</evidence>
<dbReference type="Gene3D" id="3.20.20.60">
    <property type="entry name" value="Phosphoenolpyruvate-binding domains"/>
    <property type="match status" value="1"/>
</dbReference>
<dbReference type="Pfam" id="PF03328">
    <property type="entry name" value="HpcH_HpaI"/>
    <property type="match status" value="1"/>
</dbReference>
<organism evidence="5 6">
    <name type="scientific">Sinomonas flava</name>
    <dbReference type="NCBI Taxonomy" id="496857"/>
    <lineage>
        <taxon>Bacteria</taxon>
        <taxon>Bacillati</taxon>
        <taxon>Actinomycetota</taxon>
        <taxon>Actinomycetes</taxon>
        <taxon>Micrococcales</taxon>
        <taxon>Micrococcaceae</taxon>
        <taxon>Sinomonas</taxon>
    </lineage>
</organism>
<comment type="similarity">
    <text evidence="1">Belongs to the HpcH/HpaI aldolase family.</text>
</comment>
<protein>
    <submittedName>
        <fullName evidence="5">4-hydroxy-2-oxoheptanedioate aldolase</fullName>
    </submittedName>
</protein>
<dbReference type="InterPro" id="IPR015813">
    <property type="entry name" value="Pyrv/PenolPyrv_kinase-like_dom"/>
</dbReference>
<dbReference type="SUPFAM" id="SSF51621">
    <property type="entry name" value="Phosphoenolpyruvate/pyruvate domain"/>
    <property type="match status" value="1"/>
</dbReference>
<dbReference type="InterPro" id="IPR005000">
    <property type="entry name" value="Aldolase/citrate-lyase_domain"/>
</dbReference>
<sequence>MPFRLEPERTFRHALAAGAEGGANSDGGAKIGLWVCSGSPLVAEIMAGSGADWLLIDTEHSPNSLESVLAQLHAVHGYPVLPMVRLPWNDVVLIKQYLDLGAQNLLIPMVNDAEQAQAAVAAVRYPPRGVRGVGSALARAARWNRIPDYLARADETISLAVQIETAEAVANVEEILAVDGVDAIFIGPSDLAASMGHLGQQEHPEVRAAVERCLAAAVAADKPAGVNAFVEATARHYIEHGARFVLVGADVAILARSSEELSARFAAPSAAQADDGGRPASY</sequence>
<dbReference type="PANTHER" id="PTHR30502">
    <property type="entry name" value="2-KETO-3-DEOXY-L-RHAMNONATE ALDOLASE"/>
    <property type="match status" value="1"/>
</dbReference>
<gene>
    <name evidence="5" type="primary">hpaI</name>
    <name evidence="5" type="ORF">GCM10009849_08280</name>
</gene>
<evidence type="ECO:0000256" key="2">
    <source>
        <dbReference type="ARBA" id="ARBA00022723"/>
    </source>
</evidence>
<evidence type="ECO:0000256" key="1">
    <source>
        <dbReference type="ARBA" id="ARBA00005568"/>
    </source>
</evidence>
<keyword evidence="2" id="KW-0479">Metal-binding</keyword>
<dbReference type="InterPro" id="IPR040442">
    <property type="entry name" value="Pyrv_kinase-like_dom_sf"/>
</dbReference>
<dbReference type="InterPro" id="IPR050251">
    <property type="entry name" value="HpcH-HpaI_aldolase"/>
</dbReference>
<evidence type="ECO:0000259" key="4">
    <source>
        <dbReference type="Pfam" id="PF03328"/>
    </source>
</evidence>
<dbReference type="RefSeq" id="WP_344298418.1">
    <property type="nucleotide sequence ID" value="NZ_BAAAQW010000003.1"/>
</dbReference>
<evidence type="ECO:0000313" key="5">
    <source>
        <dbReference type="EMBL" id="GAA2197844.1"/>
    </source>
</evidence>
<keyword evidence="6" id="KW-1185">Reference proteome</keyword>
<reference evidence="5 6" key="1">
    <citation type="journal article" date="2019" name="Int. J. Syst. Evol. Microbiol.">
        <title>The Global Catalogue of Microorganisms (GCM) 10K type strain sequencing project: providing services to taxonomists for standard genome sequencing and annotation.</title>
        <authorList>
            <consortium name="The Broad Institute Genomics Platform"/>
            <consortium name="The Broad Institute Genome Sequencing Center for Infectious Disease"/>
            <person name="Wu L."/>
            <person name="Ma J."/>
        </authorList>
    </citation>
    <scope>NUCLEOTIDE SEQUENCE [LARGE SCALE GENOMIC DNA]</scope>
    <source>
        <strain evidence="5 6">JCM 16034</strain>
    </source>
</reference>
<accession>A0ABN3BLZ6</accession>
<dbReference type="Proteomes" id="UP001500432">
    <property type="component" value="Unassembled WGS sequence"/>
</dbReference>
<keyword evidence="3" id="KW-0456">Lyase</keyword>